<dbReference type="GO" id="GO:0003677">
    <property type="term" value="F:DNA binding"/>
    <property type="evidence" value="ECO:0007669"/>
    <property type="project" value="UniProtKB-KW"/>
</dbReference>
<dbReference type="InterPro" id="IPR046947">
    <property type="entry name" value="LytR-like"/>
</dbReference>
<dbReference type="Gene3D" id="3.40.50.2300">
    <property type="match status" value="1"/>
</dbReference>
<organism evidence="4 5">
    <name type="scientific">Hymenobacter saemangeumensis</name>
    <dbReference type="NCBI Taxonomy" id="1084522"/>
    <lineage>
        <taxon>Bacteria</taxon>
        <taxon>Pseudomonadati</taxon>
        <taxon>Bacteroidota</taxon>
        <taxon>Cytophagia</taxon>
        <taxon>Cytophagales</taxon>
        <taxon>Hymenobacteraceae</taxon>
        <taxon>Hymenobacter</taxon>
    </lineage>
</organism>
<dbReference type="PANTHER" id="PTHR37299:SF1">
    <property type="entry name" value="STAGE 0 SPORULATION PROTEIN A HOMOLOG"/>
    <property type="match status" value="1"/>
</dbReference>
<accession>A0ABP8IPG7</accession>
<evidence type="ECO:0000259" key="3">
    <source>
        <dbReference type="PROSITE" id="PS50930"/>
    </source>
</evidence>
<comment type="caution">
    <text evidence="4">The sequence shown here is derived from an EMBL/GenBank/DDBJ whole genome shotgun (WGS) entry which is preliminary data.</text>
</comment>
<dbReference type="SUPFAM" id="SSF52172">
    <property type="entry name" value="CheY-like"/>
    <property type="match status" value="1"/>
</dbReference>
<evidence type="ECO:0000313" key="5">
    <source>
        <dbReference type="Proteomes" id="UP001501153"/>
    </source>
</evidence>
<keyword evidence="1" id="KW-0597">Phosphoprotein</keyword>
<gene>
    <name evidence="4" type="ORF">GCM10023185_35440</name>
</gene>
<dbReference type="SMART" id="SM00850">
    <property type="entry name" value="LytTR"/>
    <property type="match status" value="1"/>
</dbReference>
<dbReference type="PROSITE" id="PS50110">
    <property type="entry name" value="RESPONSE_REGULATORY"/>
    <property type="match status" value="1"/>
</dbReference>
<reference evidence="5" key="1">
    <citation type="journal article" date="2019" name="Int. J. Syst. Evol. Microbiol.">
        <title>The Global Catalogue of Microorganisms (GCM) 10K type strain sequencing project: providing services to taxonomists for standard genome sequencing and annotation.</title>
        <authorList>
            <consortium name="The Broad Institute Genomics Platform"/>
            <consortium name="The Broad Institute Genome Sequencing Center for Infectious Disease"/>
            <person name="Wu L."/>
            <person name="Ma J."/>
        </authorList>
    </citation>
    <scope>NUCLEOTIDE SEQUENCE [LARGE SCALE GENOMIC DNA]</scope>
    <source>
        <strain evidence="5">JCM 17923</strain>
    </source>
</reference>
<dbReference type="RefSeq" id="WP_345237449.1">
    <property type="nucleotide sequence ID" value="NZ_BAABGZ010000073.1"/>
</dbReference>
<dbReference type="PANTHER" id="PTHR37299">
    <property type="entry name" value="TRANSCRIPTIONAL REGULATOR-RELATED"/>
    <property type="match status" value="1"/>
</dbReference>
<protein>
    <submittedName>
        <fullName evidence="4">LytTR family DNA-binding domain-containing protein</fullName>
    </submittedName>
</protein>
<feature type="domain" description="Response regulatory" evidence="2">
    <location>
        <begin position="3"/>
        <end position="114"/>
    </location>
</feature>
<feature type="modified residue" description="4-aspartylphosphate" evidence="1">
    <location>
        <position position="54"/>
    </location>
</feature>
<dbReference type="Gene3D" id="2.40.50.1020">
    <property type="entry name" value="LytTr DNA-binding domain"/>
    <property type="match status" value="1"/>
</dbReference>
<dbReference type="SMART" id="SM00448">
    <property type="entry name" value="REC"/>
    <property type="match status" value="1"/>
</dbReference>
<proteinExistence type="predicted"/>
<keyword evidence="4" id="KW-0238">DNA-binding</keyword>
<dbReference type="InterPro" id="IPR001789">
    <property type="entry name" value="Sig_transdc_resp-reg_receiver"/>
</dbReference>
<sequence>MIPCLIVEDEPNAAKLLAAYVSQVPYLQLLHTCYDAGEALTWIQSGQAQLIFLDINLPGLSGMELARLVGPGQRIIFTTAYSEYAVQSYETAAIDYLLKPITLGRFLQAVGKAAALLQPRPAAPPADAPDSSADYFFIKSGKQLVRLRYDAIRYVEGLKSYVMLVTDTEKVIVYKRMQEMEALLPPCFRRVHLSYIVNLDLIRSIEENHILLPPARIPISAKYREGFLAAINGRLL</sequence>
<evidence type="ECO:0000313" key="4">
    <source>
        <dbReference type="EMBL" id="GAA4365268.1"/>
    </source>
</evidence>
<feature type="domain" description="HTH LytTR-type" evidence="3">
    <location>
        <begin position="136"/>
        <end position="206"/>
    </location>
</feature>
<dbReference type="InterPro" id="IPR011006">
    <property type="entry name" value="CheY-like_superfamily"/>
</dbReference>
<dbReference type="Pfam" id="PF04397">
    <property type="entry name" value="LytTR"/>
    <property type="match status" value="1"/>
</dbReference>
<dbReference type="PROSITE" id="PS50930">
    <property type="entry name" value="HTH_LYTTR"/>
    <property type="match status" value="1"/>
</dbReference>
<dbReference type="InterPro" id="IPR007492">
    <property type="entry name" value="LytTR_DNA-bd_dom"/>
</dbReference>
<evidence type="ECO:0000256" key="1">
    <source>
        <dbReference type="PROSITE-ProRule" id="PRU00169"/>
    </source>
</evidence>
<dbReference type="Proteomes" id="UP001501153">
    <property type="component" value="Unassembled WGS sequence"/>
</dbReference>
<name>A0ABP8IPG7_9BACT</name>
<dbReference type="EMBL" id="BAABGZ010000073">
    <property type="protein sequence ID" value="GAA4365268.1"/>
    <property type="molecule type" value="Genomic_DNA"/>
</dbReference>
<dbReference type="Pfam" id="PF00072">
    <property type="entry name" value="Response_reg"/>
    <property type="match status" value="1"/>
</dbReference>
<keyword evidence="5" id="KW-1185">Reference proteome</keyword>
<evidence type="ECO:0000259" key="2">
    <source>
        <dbReference type="PROSITE" id="PS50110"/>
    </source>
</evidence>